<gene>
    <name evidence="2" type="ORF">L873DRAFT_1805564</name>
</gene>
<evidence type="ECO:0000313" key="3">
    <source>
        <dbReference type="Proteomes" id="UP000276215"/>
    </source>
</evidence>
<organism evidence="2 3">
    <name type="scientific">Choiromyces venosus 120613-1</name>
    <dbReference type="NCBI Taxonomy" id="1336337"/>
    <lineage>
        <taxon>Eukaryota</taxon>
        <taxon>Fungi</taxon>
        <taxon>Dikarya</taxon>
        <taxon>Ascomycota</taxon>
        <taxon>Pezizomycotina</taxon>
        <taxon>Pezizomycetes</taxon>
        <taxon>Pezizales</taxon>
        <taxon>Tuberaceae</taxon>
        <taxon>Choiromyces</taxon>
    </lineage>
</organism>
<proteinExistence type="predicted"/>
<accession>A0A3N4JSY9</accession>
<dbReference type="AlphaFoldDB" id="A0A3N4JSY9"/>
<name>A0A3N4JSY9_9PEZI</name>
<evidence type="ECO:0008006" key="4">
    <source>
        <dbReference type="Google" id="ProtNLM"/>
    </source>
</evidence>
<dbReference type="EMBL" id="ML120382">
    <property type="protein sequence ID" value="RPB00139.1"/>
    <property type="molecule type" value="Genomic_DNA"/>
</dbReference>
<reference evidence="2 3" key="1">
    <citation type="journal article" date="2018" name="Nat. Ecol. Evol.">
        <title>Pezizomycetes genomes reveal the molecular basis of ectomycorrhizal truffle lifestyle.</title>
        <authorList>
            <person name="Murat C."/>
            <person name="Payen T."/>
            <person name="Noel B."/>
            <person name="Kuo A."/>
            <person name="Morin E."/>
            <person name="Chen J."/>
            <person name="Kohler A."/>
            <person name="Krizsan K."/>
            <person name="Balestrini R."/>
            <person name="Da Silva C."/>
            <person name="Montanini B."/>
            <person name="Hainaut M."/>
            <person name="Levati E."/>
            <person name="Barry K.W."/>
            <person name="Belfiori B."/>
            <person name="Cichocki N."/>
            <person name="Clum A."/>
            <person name="Dockter R.B."/>
            <person name="Fauchery L."/>
            <person name="Guy J."/>
            <person name="Iotti M."/>
            <person name="Le Tacon F."/>
            <person name="Lindquist E.A."/>
            <person name="Lipzen A."/>
            <person name="Malagnac F."/>
            <person name="Mello A."/>
            <person name="Molinier V."/>
            <person name="Miyauchi S."/>
            <person name="Poulain J."/>
            <person name="Riccioni C."/>
            <person name="Rubini A."/>
            <person name="Sitrit Y."/>
            <person name="Splivallo R."/>
            <person name="Traeger S."/>
            <person name="Wang M."/>
            <person name="Zifcakova L."/>
            <person name="Wipf D."/>
            <person name="Zambonelli A."/>
            <person name="Paolocci F."/>
            <person name="Nowrousian M."/>
            <person name="Ottonello S."/>
            <person name="Baldrian P."/>
            <person name="Spatafora J.W."/>
            <person name="Henrissat B."/>
            <person name="Nagy L.G."/>
            <person name="Aury J.M."/>
            <person name="Wincker P."/>
            <person name="Grigoriev I.V."/>
            <person name="Bonfante P."/>
            <person name="Martin F.M."/>
        </authorList>
    </citation>
    <scope>NUCLEOTIDE SEQUENCE [LARGE SCALE GENOMIC DNA]</scope>
    <source>
        <strain evidence="2 3">120613-1</strain>
    </source>
</reference>
<dbReference type="Proteomes" id="UP000276215">
    <property type="component" value="Unassembled WGS sequence"/>
</dbReference>
<evidence type="ECO:0000256" key="1">
    <source>
        <dbReference type="SAM" id="Phobius"/>
    </source>
</evidence>
<keyword evidence="1" id="KW-0812">Transmembrane</keyword>
<keyword evidence="3" id="KW-1185">Reference proteome</keyword>
<keyword evidence="1" id="KW-0472">Membrane</keyword>
<protein>
    <recommendedName>
        <fullName evidence="4">Transmembrane protein</fullName>
    </recommendedName>
</protein>
<evidence type="ECO:0000313" key="2">
    <source>
        <dbReference type="EMBL" id="RPB00139.1"/>
    </source>
</evidence>
<keyword evidence="1" id="KW-1133">Transmembrane helix</keyword>
<sequence>MPTTTTSFSLLPPIPISSLERSIIPLIFKVPLLRPSIFSFTFMLTLTLAVVAATAVMVCFCDYL</sequence>
<feature type="transmembrane region" description="Helical" evidence="1">
    <location>
        <begin position="37"/>
        <end position="61"/>
    </location>
</feature>